<dbReference type="InterPro" id="IPR011059">
    <property type="entry name" value="Metal-dep_hydrolase_composite"/>
</dbReference>
<dbReference type="PANTHER" id="PTHR22642:SF2">
    <property type="entry name" value="PROTEIN LONG AFTER FAR-RED 3"/>
    <property type="match status" value="1"/>
</dbReference>
<dbReference type="SUPFAM" id="SSF51338">
    <property type="entry name" value="Composite domain of metallo-dependent hydrolases"/>
    <property type="match status" value="1"/>
</dbReference>
<dbReference type="Gene3D" id="2.30.40.10">
    <property type="entry name" value="Urease, subunit C, domain 1"/>
    <property type="match status" value="1"/>
</dbReference>
<dbReference type="InterPro" id="IPR032466">
    <property type="entry name" value="Metal_Hydrolase"/>
</dbReference>
<dbReference type="EMBL" id="FWFX01000013">
    <property type="protein sequence ID" value="SLN65962.1"/>
    <property type="molecule type" value="Genomic_DNA"/>
</dbReference>
<gene>
    <name evidence="2" type="primary">nfdA_2</name>
    <name evidence="2" type="ORF">ROA7450_03491</name>
</gene>
<dbReference type="SUPFAM" id="SSF51556">
    <property type="entry name" value="Metallo-dependent hydrolases"/>
    <property type="match status" value="1"/>
</dbReference>
<dbReference type="InterPro" id="IPR013108">
    <property type="entry name" value="Amidohydro_3"/>
</dbReference>
<dbReference type="GO" id="GO:0016810">
    <property type="term" value="F:hydrolase activity, acting on carbon-nitrogen (but not peptide) bonds"/>
    <property type="evidence" value="ECO:0007669"/>
    <property type="project" value="InterPro"/>
</dbReference>
<dbReference type="CDD" id="cd01300">
    <property type="entry name" value="YtcJ_like"/>
    <property type="match status" value="1"/>
</dbReference>
<dbReference type="EC" id="3.5.1.91" evidence="2"/>
<keyword evidence="3" id="KW-1185">Reference proteome</keyword>
<dbReference type="Pfam" id="PF07969">
    <property type="entry name" value="Amidohydro_3"/>
    <property type="match status" value="1"/>
</dbReference>
<evidence type="ECO:0000259" key="1">
    <source>
        <dbReference type="Pfam" id="PF07969"/>
    </source>
</evidence>
<dbReference type="Gene3D" id="3.20.20.140">
    <property type="entry name" value="Metal-dependent hydrolases"/>
    <property type="match status" value="1"/>
</dbReference>
<proteinExistence type="predicted"/>
<dbReference type="Gene3D" id="3.10.310.70">
    <property type="match status" value="1"/>
</dbReference>
<reference evidence="2 3" key="1">
    <citation type="submission" date="2017-03" db="EMBL/GenBank/DDBJ databases">
        <authorList>
            <person name="Afonso C.L."/>
            <person name="Miller P.J."/>
            <person name="Scott M.A."/>
            <person name="Spackman E."/>
            <person name="Goraichik I."/>
            <person name="Dimitrov K.M."/>
            <person name="Suarez D.L."/>
            <person name="Swayne D.E."/>
        </authorList>
    </citation>
    <scope>NUCLEOTIDE SEQUENCE [LARGE SCALE GENOMIC DNA]</scope>
    <source>
        <strain evidence="2 3">CECT 7450</strain>
    </source>
</reference>
<accession>A0A1X6ZZ62</accession>
<dbReference type="RefSeq" id="WP_085807158.1">
    <property type="nucleotide sequence ID" value="NZ_FWFX01000013.1"/>
</dbReference>
<sequence length="559" mass="61793">MAEAAVLYFNGDILTMDDARPEVEAVLTRGERIEAIGDLADLRAGLSGVVEEVDLQGQCMIPAFIDPHGHFPDPGFIKLFRVDLSAPPRGDCTDMATALERLSEKAQNTPKGDWVMGVLFDNTAVAERRMPTRDELDSVSLEHPVWVIHASGHNGTANSYILDMLGLTRDTPDPVGGRFGRDPDTGELTGLIEGISAMGELGDTDFLIDRRRFWEGFNACRDEYLEHGVTFAQNAWASRQMLDHFASLPEGEDPGMDLVVLPQGELEPELTQGPDVIEWSRTPYITLGPRKLFTDGAFQLQTAYLSEPYHRPSDPDAPCGMPYCDPDEFKAKVKQLHSMGFQIHCHCNGDRGADLLLDAIEAALAEHSREDHRHTVIHGQVLRDDQLERMARIGVTVSFFSAHIHFWGDRHYDTFLGPERAAKISPAASAERYGVRYTLHNDASVTPTRPLHLTHCAVNRKTASGRTLGEGEKISVLEAFKAQTVIAAWQVFKEDERGTIKPGKLADFTVLTQNPVRDANLLARTSVVQTIRRGRCAYRDGQLAPKEAVPPKTVVTASP</sequence>
<dbReference type="AlphaFoldDB" id="A0A1X6ZZ62"/>
<dbReference type="Proteomes" id="UP000193061">
    <property type="component" value="Unassembled WGS sequence"/>
</dbReference>
<evidence type="ECO:0000313" key="3">
    <source>
        <dbReference type="Proteomes" id="UP000193061"/>
    </source>
</evidence>
<feature type="domain" description="Amidohydrolase 3" evidence="1">
    <location>
        <begin position="51"/>
        <end position="538"/>
    </location>
</feature>
<organism evidence="2 3">
    <name type="scientific">Roseovarius albus</name>
    <dbReference type="NCBI Taxonomy" id="1247867"/>
    <lineage>
        <taxon>Bacteria</taxon>
        <taxon>Pseudomonadati</taxon>
        <taxon>Pseudomonadota</taxon>
        <taxon>Alphaproteobacteria</taxon>
        <taxon>Rhodobacterales</taxon>
        <taxon>Roseobacteraceae</taxon>
        <taxon>Roseovarius</taxon>
    </lineage>
</organism>
<dbReference type="InterPro" id="IPR033932">
    <property type="entry name" value="YtcJ-like"/>
</dbReference>
<name>A0A1X6ZZ62_9RHOB</name>
<protein>
    <submittedName>
        <fullName evidence="2">N-substituted formamide deformylase</fullName>
        <ecNumber evidence="2">3.5.1.91</ecNumber>
    </submittedName>
</protein>
<evidence type="ECO:0000313" key="2">
    <source>
        <dbReference type="EMBL" id="SLN65962.1"/>
    </source>
</evidence>
<dbReference type="OrthoDB" id="9811399at2"/>
<dbReference type="PANTHER" id="PTHR22642">
    <property type="entry name" value="IMIDAZOLONEPROPIONASE"/>
    <property type="match status" value="1"/>
</dbReference>
<keyword evidence="2" id="KW-0378">Hydrolase</keyword>